<evidence type="ECO:0000256" key="1">
    <source>
        <dbReference type="SAM" id="Phobius"/>
    </source>
</evidence>
<sequence>MCPVTLGAEKQHQNNLLAWKTHNMSAKQDTISHNKIDQNVIVELIIIIAISLVVYVFAVRYDMLEKIVEFSAQHERWEIDESGS</sequence>
<organism evidence="2 3">
    <name type="scientific">Candidatus Desulfobia pelagia</name>
    <dbReference type="NCBI Taxonomy" id="2841692"/>
    <lineage>
        <taxon>Bacteria</taxon>
        <taxon>Pseudomonadati</taxon>
        <taxon>Thermodesulfobacteriota</taxon>
        <taxon>Desulfobulbia</taxon>
        <taxon>Desulfobulbales</taxon>
        <taxon>Desulfobulbaceae</taxon>
        <taxon>Candidatus Desulfobia</taxon>
    </lineage>
</organism>
<dbReference type="EMBL" id="JACNJZ010000187">
    <property type="protein sequence ID" value="MBC8318783.1"/>
    <property type="molecule type" value="Genomic_DNA"/>
</dbReference>
<keyword evidence="1" id="KW-1133">Transmembrane helix</keyword>
<reference evidence="2 3" key="1">
    <citation type="submission" date="2020-08" db="EMBL/GenBank/DDBJ databases">
        <title>Bridging the membrane lipid divide: bacteria of the FCB group superphylum have the potential to synthesize archaeal ether lipids.</title>
        <authorList>
            <person name="Villanueva L."/>
            <person name="Von Meijenfeldt F.A.B."/>
            <person name="Westbye A.B."/>
            <person name="Yadav S."/>
            <person name="Hopmans E.C."/>
            <person name="Dutilh B.E."/>
            <person name="Sinninghe Damste J.S."/>
        </authorList>
    </citation>
    <scope>NUCLEOTIDE SEQUENCE [LARGE SCALE GENOMIC DNA]</scope>
    <source>
        <strain evidence="2">NIOZ-UU47</strain>
    </source>
</reference>
<comment type="caution">
    <text evidence="2">The sequence shown here is derived from an EMBL/GenBank/DDBJ whole genome shotgun (WGS) entry which is preliminary data.</text>
</comment>
<protein>
    <submittedName>
        <fullName evidence="2">Uncharacterized protein</fullName>
    </submittedName>
</protein>
<keyword evidence="1" id="KW-0812">Transmembrane</keyword>
<proteinExistence type="predicted"/>
<keyword evidence="1" id="KW-0472">Membrane</keyword>
<name>A0A8J6NHI9_9BACT</name>
<evidence type="ECO:0000313" key="3">
    <source>
        <dbReference type="Proteomes" id="UP000614424"/>
    </source>
</evidence>
<dbReference type="Proteomes" id="UP000614424">
    <property type="component" value="Unassembled WGS sequence"/>
</dbReference>
<dbReference type="AlphaFoldDB" id="A0A8J6NHI9"/>
<gene>
    <name evidence="2" type="ORF">H8E41_12835</name>
</gene>
<feature type="transmembrane region" description="Helical" evidence="1">
    <location>
        <begin position="40"/>
        <end position="58"/>
    </location>
</feature>
<evidence type="ECO:0000313" key="2">
    <source>
        <dbReference type="EMBL" id="MBC8318783.1"/>
    </source>
</evidence>
<accession>A0A8J6NHI9</accession>